<accession>A0A5C3M4E7</accession>
<dbReference type="InterPro" id="IPR001763">
    <property type="entry name" value="Rhodanese-like_dom"/>
</dbReference>
<dbReference type="Gene3D" id="3.40.250.10">
    <property type="entry name" value="Rhodanese-like domain"/>
    <property type="match status" value="1"/>
</dbReference>
<feature type="compositionally biased region" description="Low complexity" evidence="8">
    <location>
        <begin position="232"/>
        <end position="267"/>
    </location>
</feature>
<dbReference type="GO" id="GO:0004843">
    <property type="term" value="F:cysteine-type deubiquitinase activity"/>
    <property type="evidence" value="ECO:0007669"/>
    <property type="project" value="UniProtKB-EC"/>
</dbReference>
<evidence type="ECO:0000256" key="7">
    <source>
        <dbReference type="ARBA" id="ARBA00022807"/>
    </source>
</evidence>
<feature type="region of interest" description="Disordered" evidence="8">
    <location>
        <begin position="536"/>
        <end position="563"/>
    </location>
</feature>
<name>A0A5C3M4E7_9AGAR</name>
<reference evidence="11 12" key="1">
    <citation type="journal article" date="2019" name="Nat. Ecol. Evol.">
        <title>Megaphylogeny resolves global patterns of mushroom evolution.</title>
        <authorList>
            <person name="Varga T."/>
            <person name="Krizsan K."/>
            <person name="Foldi C."/>
            <person name="Dima B."/>
            <person name="Sanchez-Garcia M."/>
            <person name="Sanchez-Ramirez S."/>
            <person name="Szollosi G.J."/>
            <person name="Szarkandi J.G."/>
            <person name="Papp V."/>
            <person name="Albert L."/>
            <person name="Andreopoulos W."/>
            <person name="Angelini C."/>
            <person name="Antonin V."/>
            <person name="Barry K.W."/>
            <person name="Bougher N.L."/>
            <person name="Buchanan P."/>
            <person name="Buyck B."/>
            <person name="Bense V."/>
            <person name="Catcheside P."/>
            <person name="Chovatia M."/>
            <person name="Cooper J."/>
            <person name="Damon W."/>
            <person name="Desjardin D."/>
            <person name="Finy P."/>
            <person name="Geml J."/>
            <person name="Haridas S."/>
            <person name="Hughes K."/>
            <person name="Justo A."/>
            <person name="Karasinski D."/>
            <person name="Kautmanova I."/>
            <person name="Kiss B."/>
            <person name="Kocsube S."/>
            <person name="Kotiranta H."/>
            <person name="LaButti K.M."/>
            <person name="Lechner B.E."/>
            <person name="Liimatainen K."/>
            <person name="Lipzen A."/>
            <person name="Lukacs Z."/>
            <person name="Mihaltcheva S."/>
            <person name="Morgado L.N."/>
            <person name="Niskanen T."/>
            <person name="Noordeloos M.E."/>
            <person name="Ohm R.A."/>
            <person name="Ortiz-Santana B."/>
            <person name="Ovrebo C."/>
            <person name="Racz N."/>
            <person name="Riley R."/>
            <person name="Savchenko A."/>
            <person name="Shiryaev A."/>
            <person name="Soop K."/>
            <person name="Spirin V."/>
            <person name="Szebenyi C."/>
            <person name="Tomsovsky M."/>
            <person name="Tulloss R.E."/>
            <person name="Uehling J."/>
            <person name="Grigoriev I.V."/>
            <person name="Vagvolgyi C."/>
            <person name="Papp T."/>
            <person name="Martin F.M."/>
            <person name="Miettinen O."/>
            <person name="Hibbett D.S."/>
            <person name="Nagy L.G."/>
        </authorList>
    </citation>
    <scope>NUCLEOTIDE SEQUENCE [LARGE SCALE GENOMIC DNA]</scope>
    <source>
        <strain evidence="11 12">CBS 166.37</strain>
    </source>
</reference>
<dbReference type="CDD" id="cd02674">
    <property type="entry name" value="Peptidase_C19R"/>
    <property type="match status" value="1"/>
</dbReference>
<feature type="region of interest" description="Disordered" evidence="8">
    <location>
        <begin position="232"/>
        <end position="269"/>
    </location>
</feature>
<evidence type="ECO:0000259" key="9">
    <source>
        <dbReference type="PROSITE" id="PS50206"/>
    </source>
</evidence>
<dbReference type="InterPro" id="IPR050185">
    <property type="entry name" value="Ub_carboxyl-term_hydrolase"/>
</dbReference>
<dbReference type="STRING" id="68775.A0A5C3M4E7"/>
<dbReference type="InterPro" id="IPR038765">
    <property type="entry name" value="Papain-like_cys_pep_sf"/>
</dbReference>
<feature type="region of interest" description="Disordered" evidence="8">
    <location>
        <begin position="187"/>
        <end position="213"/>
    </location>
</feature>
<dbReference type="PANTHER" id="PTHR21646">
    <property type="entry name" value="UBIQUITIN CARBOXYL-TERMINAL HYDROLASE"/>
    <property type="match status" value="1"/>
</dbReference>
<organism evidence="11 12">
    <name type="scientific">Crucibulum laeve</name>
    <dbReference type="NCBI Taxonomy" id="68775"/>
    <lineage>
        <taxon>Eukaryota</taxon>
        <taxon>Fungi</taxon>
        <taxon>Dikarya</taxon>
        <taxon>Basidiomycota</taxon>
        <taxon>Agaricomycotina</taxon>
        <taxon>Agaricomycetes</taxon>
        <taxon>Agaricomycetidae</taxon>
        <taxon>Agaricales</taxon>
        <taxon>Agaricineae</taxon>
        <taxon>Nidulariaceae</taxon>
        <taxon>Crucibulum</taxon>
    </lineage>
</organism>
<dbReference type="SUPFAM" id="SSF54001">
    <property type="entry name" value="Cysteine proteinases"/>
    <property type="match status" value="1"/>
</dbReference>
<dbReference type="AlphaFoldDB" id="A0A5C3M4E7"/>
<sequence length="1069" mass="117770">MPGVTVLPNPPSLPPSGFGGSHTATTSNGAPKLMDDLPVRQLKALMVDTTKKEAATAAPLTMIRTAQTQLATGREREASGDLRTAFVYYIRAATLASRTMESQEFRQEKKGVGVLRKEFNNFFETGGEDLNNRLQLVEEKLKAIEEEKEREKEKARAASNVETNGGPVSVADRVRALQDSGLDIASSKRISRDLSNLPTPPHSPKNTTSPIQPTSASILSTLLPATPTIPIGPSSPSSTSLPSVFVPTSALGPPSPGSSPTMSPKSPANDLLAGFNRAFPALDELEESMLHSVPTGVSTGSNKSFKDLRNADSPASALASLRNFQVPMERPSSTPIASVLSQAGLRRRRSRLLLKHSELSGSGTAPKSGSYLPIGICNRIYATIYNVLLIDVREWAAFDREHIKASAVVCIESHVLRRSGRLYHLIDVNANMLEEATAVVPKHEVSLFSNRDNFDLVAAYDEDSTSFCSSISVLSVLIHKILKRNSMMLVGGINTSKLLQKPIQTPAPSTVTSASIVASSAPSPDPVYQVWTSRLRSDSNQSNGDSHRRPTNMHHAQVPCTIPLPTSPPMTNGAPSLSSHIIYIQFSRHISPTASGSGSGSPFTSQYDITSPPLASINPSQLSLRRNNFVDQSQEALSSLNSRPSIDYPELSTQQILRPPPAVASPVLERQDNRPRIQQVTSPSFSNGGPQPPRVGQDYPVTYWSDVQIGISGLKNLGNTCYMNAPIQCLSATAPFARFFNESRWKNAINYVNPLGSKGALTSSFASLVRDMWKQDLPYLQPAPFRKTICQLKSQYNGSEQHDSQEFLSFLIDGLHEDLNRVIAKPTWAPTPEQEAELERLPPQIASDREWRAWRMRNDSIIVDYFQGQFRNRLECLTCHQTSTTYNVFSILQLPISHSNSSKVHIKECLDMLLDEETLERDDAWDCPRCKTKRRASKKLSLARLPPILLISFKRFKFKGTFVDKVDTFVDFPMKAFDLTDYMPPPHPTGSDPSMPTSPDDPRTQIPPYRYELYGVTNHYGNLSSGHYTAFIASRGGWQYCDDSSVKTVDAKQVVNQKAYVLFYKRVRS</sequence>
<feature type="region of interest" description="Disordered" evidence="8">
    <location>
        <begin position="148"/>
        <end position="167"/>
    </location>
</feature>
<evidence type="ECO:0000259" key="10">
    <source>
        <dbReference type="PROSITE" id="PS50235"/>
    </source>
</evidence>
<keyword evidence="6" id="KW-0378">Hydrolase</keyword>
<dbReference type="SUPFAM" id="SSF52821">
    <property type="entry name" value="Rhodanese/Cell cycle control phosphatase"/>
    <property type="match status" value="1"/>
</dbReference>
<protein>
    <recommendedName>
        <fullName evidence="3">ubiquitinyl hydrolase 1</fullName>
        <ecNumber evidence="3">3.4.19.12</ecNumber>
    </recommendedName>
</protein>
<comment type="similarity">
    <text evidence="2">Belongs to the peptidase C19 family.</text>
</comment>
<dbReference type="Pfam" id="PF00443">
    <property type="entry name" value="UCH"/>
    <property type="match status" value="1"/>
</dbReference>
<evidence type="ECO:0000256" key="5">
    <source>
        <dbReference type="ARBA" id="ARBA00022786"/>
    </source>
</evidence>
<dbReference type="GO" id="GO:0006508">
    <property type="term" value="P:proteolysis"/>
    <property type="evidence" value="ECO:0007669"/>
    <property type="project" value="UniProtKB-KW"/>
</dbReference>
<dbReference type="GO" id="GO:0016579">
    <property type="term" value="P:protein deubiquitination"/>
    <property type="evidence" value="ECO:0007669"/>
    <property type="project" value="InterPro"/>
</dbReference>
<feature type="domain" description="Rhodanese" evidence="9">
    <location>
        <begin position="386"/>
        <end position="505"/>
    </location>
</feature>
<evidence type="ECO:0000313" key="12">
    <source>
        <dbReference type="Proteomes" id="UP000308652"/>
    </source>
</evidence>
<dbReference type="PROSITE" id="PS50235">
    <property type="entry name" value="USP_3"/>
    <property type="match status" value="1"/>
</dbReference>
<keyword evidence="12" id="KW-1185">Reference proteome</keyword>
<dbReference type="PROSITE" id="PS50206">
    <property type="entry name" value="RHODANESE_3"/>
    <property type="match status" value="1"/>
</dbReference>
<dbReference type="InterPro" id="IPR028889">
    <property type="entry name" value="USP"/>
</dbReference>
<dbReference type="Proteomes" id="UP000308652">
    <property type="component" value="Unassembled WGS sequence"/>
</dbReference>
<evidence type="ECO:0000256" key="6">
    <source>
        <dbReference type="ARBA" id="ARBA00022801"/>
    </source>
</evidence>
<evidence type="ECO:0000256" key="3">
    <source>
        <dbReference type="ARBA" id="ARBA00012759"/>
    </source>
</evidence>
<dbReference type="EMBL" id="ML213598">
    <property type="protein sequence ID" value="TFK39717.1"/>
    <property type="molecule type" value="Genomic_DNA"/>
</dbReference>
<dbReference type="InterPro" id="IPR036873">
    <property type="entry name" value="Rhodanese-like_dom_sf"/>
</dbReference>
<dbReference type="PROSITE" id="PS00972">
    <property type="entry name" value="USP_1"/>
    <property type="match status" value="1"/>
</dbReference>
<feature type="region of interest" description="Disordered" evidence="8">
    <location>
        <begin position="593"/>
        <end position="614"/>
    </location>
</feature>
<feature type="domain" description="USP" evidence="10">
    <location>
        <begin position="712"/>
        <end position="1067"/>
    </location>
</feature>
<dbReference type="Gene3D" id="1.20.58.80">
    <property type="entry name" value="Phosphotransferase system, lactose/cellobiose-type IIA subunit"/>
    <property type="match status" value="1"/>
</dbReference>
<feature type="compositionally biased region" description="Polar residues" evidence="8">
    <location>
        <begin position="204"/>
        <end position="213"/>
    </location>
</feature>
<evidence type="ECO:0000256" key="1">
    <source>
        <dbReference type="ARBA" id="ARBA00000707"/>
    </source>
</evidence>
<dbReference type="InterPro" id="IPR001394">
    <property type="entry name" value="Peptidase_C19_UCH"/>
</dbReference>
<keyword evidence="7" id="KW-0788">Thiol protease</keyword>
<comment type="catalytic activity">
    <reaction evidence="1">
        <text>Thiol-dependent hydrolysis of ester, thioester, amide, peptide and isopeptide bonds formed by the C-terminal Gly of ubiquitin (a 76-residue protein attached to proteins as an intracellular targeting signal).</text>
        <dbReference type="EC" id="3.4.19.12"/>
    </reaction>
</comment>
<dbReference type="EC" id="3.4.19.12" evidence="3"/>
<feature type="region of interest" description="Disordered" evidence="8">
    <location>
        <begin position="983"/>
        <end position="1002"/>
    </location>
</feature>
<proteinExistence type="inferred from homology"/>
<dbReference type="OrthoDB" id="292964at2759"/>
<keyword evidence="5" id="KW-0833">Ubl conjugation pathway</keyword>
<dbReference type="PANTHER" id="PTHR21646:SF95">
    <property type="entry name" value="UBIQUITIN CARBOXYL-TERMINAL HYDROLASE 4-RELATED"/>
    <property type="match status" value="1"/>
</dbReference>
<dbReference type="PROSITE" id="PS00973">
    <property type="entry name" value="USP_2"/>
    <property type="match status" value="1"/>
</dbReference>
<evidence type="ECO:0000256" key="4">
    <source>
        <dbReference type="ARBA" id="ARBA00022670"/>
    </source>
</evidence>
<feature type="compositionally biased region" description="Low complexity" evidence="8">
    <location>
        <begin position="989"/>
        <end position="998"/>
    </location>
</feature>
<evidence type="ECO:0000256" key="8">
    <source>
        <dbReference type="SAM" id="MobiDB-lite"/>
    </source>
</evidence>
<feature type="region of interest" description="Disordered" evidence="8">
    <location>
        <begin position="1"/>
        <end position="33"/>
    </location>
</feature>
<evidence type="ECO:0000313" key="11">
    <source>
        <dbReference type="EMBL" id="TFK39717.1"/>
    </source>
</evidence>
<keyword evidence="4" id="KW-0645">Protease</keyword>
<dbReference type="InterPro" id="IPR018200">
    <property type="entry name" value="USP_CS"/>
</dbReference>
<dbReference type="Gene3D" id="3.90.70.10">
    <property type="entry name" value="Cysteine proteinases"/>
    <property type="match status" value="1"/>
</dbReference>
<gene>
    <name evidence="11" type="ORF">BDQ12DRAFT_681082</name>
</gene>
<evidence type="ECO:0000256" key="2">
    <source>
        <dbReference type="ARBA" id="ARBA00009085"/>
    </source>
</evidence>